<dbReference type="SUPFAM" id="SSF51905">
    <property type="entry name" value="FAD/NAD(P)-binding domain"/>
    <property type="match status" value="1"/>
</dbReference>
<sequence>MVHHDLAVIGTGSGNTVVDEQFADLDVVHVEATRFGGTCLNVGCIPTKMLAYTAEVAETVRSATRFGVDARIDRIRWADIRDRVFGRFDPIGDSGREHRREHGTVHDGYARFTGPRALAVDLHDGGTAAFTADRIVLADGGRPVVPPPVADSGVPFDTSDTIMRIDELPRHLAVIGGGYIAAEFAHVFGGLGCEVTIVEAADTLLGSMDETIVERFTDAARERFTIHTGRSVETVTGSAGDVRLQLDDGTEIRADRLLVAAGRTPNSDRMDLDRGGVETHDDGRVQVDAHGRTSADGVWALGDIASAHPLKHVANHEADIVRHNLAHPGDLRTFGHELIPAGVFTVPQIGTVGRTEQQCRDEGLDHRVGLHDYADVAYGWAMEDERGFCKVITAPDGTLLGAHLLGPQAPTLVQQLVQAMALGVDARRLTEVQHWIHPALTEVLENALREVSTDGCPPRLGPRTAG</sequence>
<dbReference type="InterPro" id="IPR012999">
    <property type="entry name" value="Pyr_OxRdtase_I_AS"/>
</dbReference>
<dbReference type="Gene3D" id="3.50.50.60">
    <property type="entry name" value="FAD/NAD(P)-binding domain"/>
    <property type="match status" value="2"/>
</dbReference>
<dbReference type="Proteomes" id="UP000199614">
    <property type="component" value="Unassembled WGS sequence"/>
</dbReference>
<feature type="domain" description="FAD/NAD(P)-binding" evidence="13">
    <location>
        <begin position="5"/>
        <end position="316"/>
    </location>
</feature>
<dbReference type="PRINTS" id="PR00368">
    <property type="entry name" value="FADPNR"/>
</dbReference>
<feature type="binding site" evidence="9">
    <location>
        <position position="262"/>
    </location>
    <ligand>
        <name>NAD(+)</name>
        <dbReference type="ChEBI" id="CHEBI:57540"/>
    </ligand>
</feature>
<dbReference type="PROSITE" id="PS00076">
    <property type="entry name" value="PYRIDINE_REDOX_1"/>
    <property type="match status" value="1"/>
</dbReference>
<evidence type="ECO:0000256" key="1">
    <source>
        <dbReference type="ARBA" id="ARBA00007532"/>
    </source>
</evidence>
<dbReference type="STRING" id="260086.SAMN05216207_10167"/>
<comment type="similarity">
    <text evidence="1 11">Belongs to the class-I pyridine nucleotide-disulfide oxidoreductase family.</text>
</comment>
<dbReference type="PANTHER" id="PTHR43014">
    <property type="entry name" value="MERCURIC REDUCTASE"/>
    <property type="match status" value="1"/>
</dbReference>
<proteinExistence type="inferred from homology"/>
<evidence type="ECO:0000256" key="10">
    <source>
        <dbReference type="PIRSR" id="PIRSR000350-4"/>
    </source>
</evidence>
<feature type="binding site" evidence="9">
    <location>
        <position position="303"/>
    </location>
    <ligand>
        <name>FAD</name>
        <dbReference type="ChEBI" id="CHEBI:57692"/>
    </ligand>
</feature>
<dbReference type="RefSeq" id="WP_093344046.1">
    <property type="nucleotide sequence ID" value="NZ_FOUY01000016.1"/>
</dbReference>
<keyword evidence="15" id="KW-1185">Reference proteome</keyword>
<dbReference type="InterPro" id="IPR036188">
    <property type="entry name" value="FAD/NAD-bd_sf"/>
</dbReference>
<dbReference type="InterPro" id="IPR004099">
    <property type="entry name" value="Pyr_nucl-diS_OxRdtase_dimer"/>
</dbReference>
<feature type="active site" description="Proton acceptor" evidence="8">
    <location>
        <position position="437"/>
    </location>
</feature>
<evidence type="ECO:0000256" key="9">
    <source>
        <dbReference type="PIRSR" id="PIRSR000350-3"/>
    </source>
</evidence>
<evidence type="ECO:0000256" key="2">
    <source>
        <dbReference type="ARBA" id="ARBA00022630"/>
    </source>
</evidence>
<keyword evidence="2 11" id="KW-0285">Flavoprotein</keyword>
<dbReference type="Gene3D" id="3.30.390.30">
    <property type="match status" value="1"/>
</dbReference>
<accession>A0A1I4ZTL2</accession>
<feature type="binding site" evidence="9">
    <location>
        <position position="48"/>
    </location>
    <ligand>
        <name>FAD</name>
        <dbReference type="ChEBI" id="CHEBI:57692"/>
    </ligand>
</feature>
<dbReference type="GO" id="GO:0000166">
    <property type="term" value="F:nucleotide binding"/>
    <property type="evidence" value="ECO:0007669"/>
    <property type="project" value="UniProtKB-KW"/>
</dbReference>
<feature type="binding site" evidence="9">
    <location>
        <position position="199"/>
    </location>
    <ligand>
        <name>NAD(+)</name>
        <dbReference type="ChEBI" id="CHEBI:57540"/>
    </ligand>
</feature>
<keyword evidence="6" id="KW-1015">Disulfide bond</keyword>
<evidence type="ECO:0000256" key="3">
    <source>
        <dbReference type="ARBA" id="ARBA00022827"/>
    </source>
</evidence>
<evidence type="ECO:0000256" key="11">
    <source>
        <dbReference type="RuleBase" id="RU003691"/>
    </source>
</evidence>
<evidence type="ECO:0000259" key="12">
    <source>
        <dbReference type="Pfam" id="PF02852"/>
    </source>
</evidence>
<dbReference type="InterPro" id="IPR016156">
    <property type="entry name" value="FAD/NAD-linked_Rdtase_dimer_sf"/>
</dbReference>
<keyword evidence="9" id="KW-0547">Nucleotide-binding</keyword>
<evidence type="ECO:0000256" key="8">
    <source>
        <dbReference type="PIRSR" id="PIRSR000350-2"/>
    </source>
</evidence>
<keyword evidence="9" id="KW-0520">NAD</keyword>
<keyword evidence="7 11" id="KW-0676">Redox-active center</keyword>
<dbReference type="PANTHER" id="PTHR43014:SF5">
    <property type="entry name" value="GLUTATHIONE REDUCTASE (NADPH)"/>
    <property type="match status" value="1"/>
</dbReference>
<dbReference type="Pfam" id="PF02852">
    <property type="entry name" value="Pyr_redox_dim"/>
    <property type="match status" value="1"/>
</dbReference>
<feature type="binding site" evidence="9">
    <location>
        <begin position="176"/>
        <end position="183"/>
    </location>
    <ligand>
        <name>NAD(+)</name>
        <dbReference type="ChEBI" id="CHEBI:57540"/>
    </ligand>
</feature>
<dbReference type="OrthoDB" id="4678789at2"/>
<dbReference type="AlphaFoldDB" id="A0A1I4ZTL2"/>
<feature type="domain" description="Pyridine nucleotide-disulphide oxidoreductase dimerisation" evidence="12">
    <location>
        <begin position="339"/>
        <end position="447"/>
    </location>
</feature>
<keyword evidence="3 9" id="KW-0274">FAD</keyword>
<dbReference type="InterPro" id="IPR001100">
    <property type="entry name" value="Pyr_nuc-diS_OxRdtase"/>
</dbReference>
<dbReference type="InterPro" id="IPR023753">
    <property type="entry name" value="FAD/NAD-binding_dom"/>
</dbReference>
<keyword evidence="5 11" id="KW-0560">Oxidoreductase</keyword>
<dbReference type="Pfam" id="PF07992">
    <property type="entry name" value="Pyr_redox_2"/>
    <property type="match status" value="1"/>
</dbReference>
<evidence type="ECO:0000256" key="5">
    <source>
        <dbReference type="ARBA" id="ARBA00023002"/>
    </source>
</evidence>
<evidence type="ECO:0000313" key="14">
    <source>
        <dbReference type="EMBL" id="SFN53518.1"/>
    </source>
</evidence>
<dbReference type="NCBIfam" id="NF005884">
    <property type="entry name" value="PRK07846.1"/>
    <property type="match status" value="1"/>
</dbReference>
<dbReference type="SUPFAM" id="SSF55424">
    <property type="entry name" value="FAD/NAD-linked reductases, dimerisation (C-terminal) domain"/>
    <property type="match status" value="1"/>
</dbReference>
<dbReference type="EMBL" id="FOUY01000016">
    <property type="protein sequence ID" value="SFN53518.1"/>
    <property type="molecule type" value="Genomic_DNA"/>
</dbReference>
<gene>
    <name evidence="14" type="ORF">SAMN05216207_10167</name>
</gene>
<evidence type="ECO:0000313" key="15">
    <source>
        <dbReference type="Proteomes" id="UP000199614"/>
    </source>
</evidence>
<keyword evidence="4" id="KW-0521">NADP</keyword>
<dbReference type="GO" id="GO:0016668">
    <property type="term" value="F:oxidoreductase activity, acting on a sulfur group of donors, NAD(P) as acceptor"/>
    <property type="evidence" value="ECO:0007669"/>
    <property type="project" value="InterPro"/>
</dbReference>
<dbReference type="PRINTS" id="PR00411">
    <property type="entry name" value="PNDRDTASEI"/>
</dbReference>
<evidence type="ECO:0000256" key="6">
    <source>
        <dbReference type="ARBA" id="ARBA00023157"/>
    </source>
</evidence>
<reference evidence="14 15" key="1">
    <citation type="submission" date="2016-10" db="EMBL/GenBank/DDBJ databases">
        <authorList>
            <person name="de Groot N.N."/>
        </authorList>
    </citation>
    <scope>NUCLEOTIDE SEQUENCE [LARGE SCALE GENOMIC DNA]</scope>
    <source>
        <strain evidence="14 15">CGMCC 4.1877</strain>
    </source>
</reference>
<comment type="cofactor">
    <cofactor evidence="9">
        <name>FAD</name>
        <dbReference type="ChEBI" id="CHEBI:57692"/>
    </cofactor>
    <text evidence="9">Binds 1 FAD per subunit.</text>
</comment>
<evidence type="ECO:0000256" key="7">
    <source>
        <dbReference type="ARBA" id="ARBA00023284"/>
    </source>
</evidence>
<evidence type="ECO:0000259" key="13">
    <source>
        <dbReference type="Pfam" id="PF07992"/>
    </source>
</evidence>
<feature type="disulfide bond" description="Redox-active" evidence="10">
    <location>
        <begin position="39"/>
        <end position="44"/>
    </location>
</feature>
<protein>
    <submittedName>
        <fullName evidence="14">Mycothione reductase</fullName>
    </submittedName>
</protein>
<evidence type="ECO:0000256" key="4">
    <source>
        <dbReference type="ARBA" id="ARBA00022857"/>
    </source>
</evidence>
<dbReference type="PIRSF" id="PIRSF000350">
    <property type="entry name" value="Mercury_reductase_MerA"/>
    <property type="match status" value="1"/>
</dbReference>
<organism evidence="14 15">
    <name type="scientific">Pseudonocardia ammonioxydans</name>
    <dbReference type="NCBI Taxonomy" id="260086"/>
    <lineage>
        <taxon>Bacteria</taxon>
        <taxon>Bacillati</taxon>
        <taxon>Actinomycetota</taxon>
        <taxon>Actinomycetes</taxon>
        <taxon>Pseudonocardiales</taxon>
        <taxon>Pseudonocardiaceae</taxon>
        <taxon>Pseudonocardia</taxon>
    </lineage>
</organism>
<name>A0A1I4ZTL2_PSUAM</name>